<name>A0A371FMI9_MUCPR</name>
<evidence type="ECO:0000313" key="9">
    <source>
        <dbReference type="Proteomes" id="UP000257109"/>
    </source>
</evidence>
<dbReference type="PANTHER" id="PTHR45898:SF4">
    <property type="entry name" value="TARGET OF MYB PROTEIN 1"/>
    <property type="match status" value="1"/>
</dbReference>
<dbReference type="SUPFAM" id="SSF89009">
    <property type="entry name" value="GAT-like domain"/>
    <property type="match status" value="1"/>
</dbReference>
<evidence type="ECO:0000256" key="3">
    <source>
        <dbReference type="ARBA" id="ARBA00022448"/>
    </source>
</evidence>
<dbReference type="SMART" id="SM00288">
    <property type="entry name" value="VHS"/>
    <property type="match status" value="1"/>
</dbReference>
<dbReference type="Gene3D" id="1.25.40.90">
    <property type="match status" value="1"/>
</dbReference>
<dbReference type="GO" id="GO:0035091">
    <property type="term" value="F:phosphatidylinositol binding"/>
    <property type="evidence" value="ECO:0007669"/>
    <property type="project" value="InterPro"/>
</dbReference>
<comment type="similarity">
    <text evidence="2">Belongs to the TOM1 family.</text>
</comment>
<dbReference type="Pfam" id="PF00790">
    <property type="entry name" value="VHS"/>
    <property type="match status" value="1"/>
</dbReference>
<comment type="subcellular location">
    <subcellularLocation>
        <location evidence="1">Membrane</location>
        <topology evidence="1">Peripheral membrane protein</topology>
    </subcellularLocation>
</comment>
<dbReference type="InterPro" id="IPR038425">
    <property type="entry name" value="GAT_sf"/>
</dbReference>
<dbReference type="GO" id="GO:0016020">
    <property type="term" value="C:membrane"/>
    <property type="evidence" value="ECO:0007669"/>
    <property type="project" value="UniProtKB-SubCell"/>
</dbReference>
<dbReference type="AlphaFoldDB" id="A0A371FMI9"/>
<feature type="domain" description="GAT" evidence="7">
    <location>
        <begin position="208"/>
        <end position="269"/>
    </location>
</feature>
<dbReference type="GO" id="GO:0043328">
    <property type="term" value="P:protein transport to vacuole involved in ubiquitin-dependent protein catabolic process via the multivesicular body sorting pathway"/>
    <property type="evidence" value="ECO:0007669"/>
    <property type="project" value="InterPro"/>
</dbReference>
<keyword evidence="9" id="KW-1185">Reference proteome</keyword>
<dbReference type="Proteomes" id="UP000257109">
    <property type="component" value="Unassembled WGS sequence"/>
</dbReference>
<dbReference type="PROSITE" id="PS50179">
    <property type="entry name" value="VHS"/>
    <property type="match status" value="1"/>
</dbReference>
<evidence type="ECO:0000259" key="7">
    <source>
        <dbReference type="PROSITE" id="PS50909"/>
    </source>
</evidence>
<dbReference type="InterPro" id="IPR008942">
    <property type="entry name" value="ENTH_VHS"/>
</dbReference>
<dbReference type="Gene3D" id="1.20.58.160">
    <property type="match status" value="1"/>
</dbReference>
<dbReference type="InterPro" id="IPR044836">
    <property type="entry name" value="TOL_plant"/>
</dbReference>
<dbReference type="CDD" id="cd03561">
    <property type="entry name" value="VHS"/>
    <property type="match status" value="1"/>
</dbReference>
<evidence type="ECO:0000256" key="2">
    <source>
        <dbReference type="ARBA" id="ARBA00007708"/>
    </source>
</evidence>
<evidence type="ECO:0000259" key="6">
    <source>
        <dbReference type="PROSITE" id="PS50179"/>
    </source>
</evidence>
<evidence type="ECO:0000256" key="4">
    <source>
        <dbReference type="ARBA" id="ARBA00022927"/>
    </source>
</evidence>
<gene>
    <name evidence="8" type="primary">TOL9</name>
    <name evidence="8" type="ORF">CR513_40051</name>
</gene>
<keyword evidence="5" id="KW-0472">Membrane</keyword>
<dbReference type="OrthoDB" id="2018246at2759"/>
<sequence>MVNPLVERATTSMLVGPDWALNMEICDILNRDPGGYIHSQINTALDGEWLQEGWAWQSAAALQAKDVVKGIRKRLGSKVPRVQLLALALLETIIKNCGDIVHMHVAERDVLHELVKIVKKKPDYHVREKILILIDTWQEAFGGPRARYPQFYAAYQELLHAGAVFPQRSDQSAPVFTPQQTHPLSSYPQNIRDSAAQQDTAESSAESEFPTLNLSEIQNARGIMDVLAEMLNALDPANKEGLKQEVIVDLVEQCRTYKQRVVHLVNSTS</sequence>
<dbReference type="GO" id="GO:0043130">
    <property type="term" value="F:ubiquitin binding"/>
    <property type="evidence" value="ECO:0007669"/>
    <property type="project" value="InterPro"/>
</dbReference>
<dbReference type="Pfam" id="PF03127">
    <property type="entry name" value="GAT"/>
    <property type="match status" value="1"/>
</dbReference>
<comment type="caution">
    <text evidence="8">The sequence shown here is derived from an EMBL/GenBank/DDBJ whole genome shotgun (WGS) entry which is preliminary data.</text>
</comment>
<feature type="domain" description="VHS" evidence="6">
    <location>
        <begin position="9"/>
        <end position="166"/>
    </location>
</feature>
<dbReference type="GO" id="GO:0005737">
    <property type="term" value="C:cytoplasm"/>
    <property type="evidence" value="ECO:0007669"/>
    <property type="project" value="UniProtKB-ARBA"/>
</dbReference>
<dbReference type="PROSITE" id="PS50909">
    <property type="entry name" value="GAT"/>
    <property type="match status" value="1"/>
</dbReference>
<evidence type="ECO:0000256" key="5">
    <source>
        <dbReference type="ARBA" id="ARBA00023136"/>
    </source>
</evidence>
<organism evidence="8 9">
    <name type="scientific">Mucuna pruriens</name>
    <name type="common">Velvet bean</name>
    <name type="synonym">Dolichos pruriens</name>
    <dbReference type="NCBI Taxonomy" id="157652"/>
    <lineage>
        <taxon>Eukaryota</taxon>
        <taxon>Viridiplantae</taxon>
        <taxon>Streptophyta</taxon>
        <taxon>Embryophyta</taxon>
        <taxon>Tracheophyta</taxon>
        <taxon>Spermatophyta</taxon>
        <taxon>Magnoliopsida</taxon>
        <taxon>eudicotyledons</taxon>
        <taxon>Gunneridae</taxon>
        <taxon>Pentapetalae</taxon>
        <taxon>rosids</taxon>
        <taxon>fabids</taxon>
        <taxon>Fabales</taxon>
        <taxon>Fabaceae</taxon>
        <taxon>Papilionoideae</taxon>
        <taxon>50 kb inversion clade</taxon>
        <taxon>NPAAA clade</taxon>
        <taxon>indigoferoid/millettioid clade</taxon>
        <taxon>Phaseoleae</taxon>
        <taxon>Mucuna</taxon>
    </lineage>
</organism>
<protein>
    <submittedName>
        <fullName evidence="8">TOM1-like protein 9</fullName>
    </submittedName>
</protein>
<keyword evidence="3" id="KW-0813">Transport</keyword>
<accession>A0A371FMI9</accession>
<proteinExistence type="inferred from homology"/>
<dbReference type="PANTHER" id="PTHR45898">
    <property type="entry name" value="TOM1-LIKE PROTEIN"/>
    <property type="match status" value="1"/>
</dbReference>
<reference evidence="8" key="1">
    <citation type="submission" date="2018-05" db="EMBL/GenBank/DDBJ databases">
        <title>Draft genome of Mucuna pruriens seed.</title>
        <authorList>
            <person name="Nnadi N.E."/>
            <person name="Vos R."/>
            <person name="Hasami M.H."/>
            <person name="Devisetty U.K."/>
            <person name="Aguiy J.C."/>
        </authorList>
    </citation>
    <scope>NUCLEOTIDE SEQUENCE [LARGE SCALE GENOMIC DNA]</scope>
    <source>
        <strain evidence="8">JCA_2017</strain>
    </source>
</reference>
<dbReference type="InterPro" id="IPR002014">
    <property type="entry name" value="VHS_dom"/>
</dbReference>
<dbReference type="InterPro" id="IPR004152">
    <property type="entry name" value="GAT_dom"/>
</dbReference>
<dbReference type="EMBL" id="QJKJ01008520">
    <property type="protein sequence ID" value="RDX79524.1"/>
    <property type="molecule type" value="Genomic_DNA"/>
</dbReference>
<evidence type="ECO:0000256" key="1">
    <source>
        <dbReference type="ARBA" id="ARBA00004170"/>
    </source>
</evidence>
<evidence type="ECO:0000313" key="8">
    <source>
        <dbReference type="EMBL" id="RDX79524.1"/>
    </source>
</evidence>
<keyword evidence="4" id="KW-0653">Protein transport</keyword>
<feature type="non-terminal residue" evidence="8">
    <location>
        <position position="1"/>
    </location>
</feature>
<dbReference type="STRING" id="157652.A0A371FMI9"/>
<dbReference type="SUPFAM" id="SSF48464">
    <property type="entry name" value="ENTH/VHS domain"/>
    <property type="match status" value="1"/>
</dbReference>